<comment type="catalytic activity">
    <reaction evidence="1">
        <text>N-terminal L-alanyl-[ribosomal protein bS18] + acetyl-CoA = N-terminal N(alpha)-acetyl-L-alanyl-[ribosomal protein bS18] + CoA + H(+)</text>
        <dbReference type="Rhea" id="RHEA:43756"/>
        <dbReference type="Rhea" id="RHEA-COMP:10676"/>
        <dbReference type="Rhea" id="RHEA-COMP:10677"/>
        <dbReference type="ChEBI" id="CHEBI:15378"/>
        <dbReference type="ChEBI" id="CHEBI:57287"/>
        <dbReference type="ChEBI" id="CHEBI:57288"/>
        <dbReference type="ChEBI" id="CHEBI:64718"/>
        <dbReference type="ChEBI" id="CHEBI:83683"/>
        <dbReference type="EC" id="2.3.1.266"/>
    </reaction>
</comment>
<dbReference type="Proteomes" id="UP000215546">
    <property type="component" value="Unassembled WGS sequence"/>
</dbReference>
<dbReference type="PANTHER" id="PTHR43072:SF60">
    <property type="entry name" value="L-2,4-DIAMINOBUTYRIC ACID ACETYLTRANSFERASE"/>
    <property type="match status" value="1"/>
</dbReference>
<comment type="function">
    <text evidence="1">Acetylates the N-terminal alanine of ribosomal protein bS18.</text>
</comment>
<dbReference type="CDD" id="cd04301">
    <property type="entry name" value="NAT_SF"/>
    <property type="match status" value="1"/>
</dbReference>
<comment type="subcellular location">
    <subcellularLocation>
        <location evidence="1">Cytoplasm</location>
    </subcellularLocation>
</comment>
<evidence type="ECO:0000313" key="3">
    <source>
        <dbReference type="EMBL" id="OXZ33104.1"/>
    </source>
</evidence>
<keyword evidence="3" id="KW-0808">Transferase</keyword>
<dbReference type="GO" id="GO:0008999">
    <property type="term" value="F:protein-N-terminal-alanine acetyltransferase activity"/>
    <property type="evidence" value="ECO:0007669"/>
    <property type="project" value="UniProtKB-EC"/>
</dbReference>
<comment type="caution">
    <text evidence="3">The sequence shown here is derived from an EMBL/GenBank/DDBJ whole genome shotgun (WGS) entry which is preliminary data.</text>
</comment>
<keyword evidence="1" id="KW-0963">Cytoplasm</keyword>
<evidence type="ECO:0000313" key="4">
    <source>
        <dbReference type="Proteomes" id="UP000215546"/>
    </source>
</evidence>
<dbReference type="GO" id="GO:0005737">
    <property type="term" value="C:cytoplasm"/>
    <property type="evidence" value="ECO:0007669"/>
    <property type="project" value="UniProtKB-SubCell"/>
</dbReference>
<dbReference type="InterPro" id="IPR016181">
    <property type="entry name" value="Acyl_CoA_acyltransferase"/>
</dbReference>
<dbReference type="Pfam" id="PF00583">
    <property type="entry name" value="Acetyltransf_1"/>
    <property type="match status" value="1"/>
</dbReference>
<dbReference type="PANTHER" id="PTHR43072">
    <property type="entry name" value="N-ACETYLTRANSFERASE"/>
    <property type="match status" value="1"/>
</dbReference>
<dbReference type="SUPFAM" id="SSF55729">
    <property type="entry name" value="Acyl-CoA N-acyltransferases (Nat)"/>
    <property type="match status" value="1"/>
</dbReference>
<dbReference type="NCBIfam" id="TIGR01575">
    <property type="entry name" value="rimI"/>
    <property type="match status" value="1"/>
</dbReference>
<sequence length="150" mass="17818">MIKLIVQIGIDRIDEIVEFENLCFSSDAWSREQIIDVLNDKRTIYLCYEENGKIIGLICLYNWCSEKDFLKIFSIATHPEHRNQGIAHELLKESIKIASSNKLKRIKAETRKSNFKMQKVFEDMNFKKTDMVENYYEEPDEDALIYEFHL</sequence>
<dbReference type="Gene3D" id="3.40.630.30">
    <property type="match status" value="1"/>
</dbReference>
<dbReference type="InterPro" id="IPR000182">
    <property type="entry name" value="GNAT_dom"/>
</dbReference>
<name>A0A233VL41_FINMA</name>
<dbReference type="InterPro" id="IPR006464">
    <property type="entry name" value="AcTrfase_RimI/Ard1"/>
</dbReference>
<dbReference type="RefSeq" id="WP_094208386.1">
    <property type="nucleotide sequence ID" value="NZ_NDYE01000007.1"/>
</dbReference>
<dbReference type="EMBL" id="NDYE01000007">
    <property type="protein sequence ID" value="OXZ33104.1"/>
    <property type="molecule type" value="Genomic_DNA"/>
</dbReference>
<organism evidence="3 4">
    <name type="scientific">Finegoldia magna</name>
    <name type="common">Peptostreptococcus magnus</name>
    <dbReference type="NCBI Taxonomy" id="1260"/>
    <lineage>
        <taxon>Bacteria</taxon>
        <taxon>Bacillati</taxon>
        <taxon>Bacillota</taxon>
        <taxon>Tissierellia</taxon>
        <taxon>Tissierellales</taxon>
        <taxon>Peptoniphilaceae</taxon>
        <taxon>Finegoldia</taxon>
    </lineage>
</organism>
<dbReference type="AlphaFoldDB" id="A0A233VL41"/>
<proteinExistence type="inferred from homology"/>
<reference evidence="4" key="1">
    <citation type="submission" date="2017-04" db="EMBL/GenBank/DDBJ databases">
        <title>Finegoldia magna isolated from orthopedic joint implant-associated infections.</title>
        <authorList>
            <person name="Bjorklund S."/>
            <person name="Bruggemann H."/>
            <person name="Jensen A."/>
            <person name="Hellmark B."/>
            <person name="Soderquist B."/>
        </authorList>
    </citation>
    <scope>NUCLEOTIDE SEQUENCE [LARGE SCALE GENOMIC DNA]</scope>
    <source>
        <strain evidence="4">12T273</strain>
    </source>
</reference>
<comment type="similarity">
    <text evidence="1">Belongs to the acetyltransferase family. RimI subfamily.</text>
</comment>
<dbReference type="PROSITE" id="PS51186">
    <property type="entry name" value="GNAT"/>
    <property type="match status" value="1"/>
</dbReference>
<accession>A0A233VL41</accession>
<feature type="domain" description="N-acetyltransferase" evidence="2">
    <location>
        <begin position="3"/>
        <end position="150"/>
    </location>
</feature>
<dbReference type="EC" id="2.3.1.266" evidence="1"/>
<evidence type="ECO:0000256" key="1">
    <source>
        <dbReference type="RuleBase" id="RU363094"/>
    </source>
</evidence>
<evidence type="ECO:0000259" key="2">
    <source>
        <dbReference type="PROSITE" id="PS51186"/>
    </source>
</evidence>
<gene>
    <name evidence="3" type="ORF">B9N55_03935</name>
</gene>
<protein>
    <recommendedName>
        <fullName evidence="1">[Ribosomal protein bS18]-alanine N-acetyltransferase</fullName>
        <ecNumber evidence="1">2.3.1.266</ecNumber>
    </recommendedName>
</protein>